<proteinExistence type="predicted"/>
<accession>A0A5B8IE63</accession>
<name>A0A5B8IE63_9VIRU</name>
<reference evidence="2" key="1">
    <citation type="submission" date="2018-11" db="EMBL/GenBank/DDBJ databases">
        <title>A distinct lineage of giant viruses engineers rhodopsin photosystems in predatory marine eukaryotes.</title>
        <authorList>
            <person name="Needham D.M."/>
            <person name="Yoshizawa S."/>
            <person name="Hosaka T."/>
            <person name="Poirier C."/>
            <person name="Choi C.-J."/>
            <person name="Hehenberger E."/>
            <person name="Irwin N.A.T."/>
            <person name="Wilken S."/>
            <person name="Yung C.-M."/>
            <person name="Bachy C."/>
            <person name="Kurihara R."/>
            <person name="Nakajima Y."/>
            <person name="Kojima K."/>
            <person name="Kimura-Someya T."/>
            <person name="Leonard G."/>
            <person name="Malmstrom R.R."/>
            <person name="Mende D."/>
            <person name="Olson D.K."/>
            <person name="Sudo Y."/>
            <person name="Sudek S."/>
            <person name="Richards T.A."/>
            <person name="DeLong E.F."/>
            <person name="Keeling P.J."/>
            <person name="Santoro A.E."/>
            <person name="Shirouzu M."/>
            <person name="Iwasaki W."/>
            <person name="Worden A.Z."/>
        </authorList>
    </citation>
    <scope>NUCLEOTIDE SEQUENCE</scope>
</reference>
<feature type="region of interest" description="Disordered" evidence="1">
    <location>
        <begin position="1"/>
        <end position="51"/>
    </location>
</feature>
<protein>
    <submittedName>
        <fullName evidence="2">Uncharacterized protein</fullName>
    </submittedName>
</protein>
<gene>
    <name evidence="2" type="ORF">5_3</name>
</gene>
<sequence length="126" mass="14408">MPRKNIKKKKTKTKNKKIKVGAVGNNHKAVSQYKSKKMKAPKPSNLSHSPSLYEVVRNSTMRRNVASSVKKTTKKNTPERLKLLKAAISKAKENHNKQVKLQKERENANARIKSLEEFRKLMMGNV</sequence>
<evidence type="ECO:0000256" key="1">
    <source>
        <dbReference type="SAM" id="MobiDB-lite"/>
    </source>
</evidence>
<evidence type="ECO:0000313" key="2">
    <source>
        <dbReference type="EMBL" id="QDY52206.1"/>
    </source>
</evidence>
<organism evidence="2">
    <name type="scientific">Mimiviridae sp. ChoanoV1</name>
    <dbReference type="NCBI Taxonomy" id="2596887"/>
    <lineage>
        <taxon>Viruses</taxon>
        <taxon>Varidnaviria</taxon>
        <taxon>Bamfordvirae</taxon>
        <taxon>Nucleocytoviricota</taxon>
        <taxon>Megaviricetes</taxon>
        <taxon>Imitervirales</taxon>
        <taxon>Schizomimiviridae</taxon>
    </lineage>
</organism>
<feature type="compositionally biased region" description="Basic residues" evidence="1">
    <location>
        <begin position="1"/>
        <end position="19"/>
    </location>
</feature>
<dbReference type="EMBL" id="MK250089">
    <property type="protein sequence ID" value="QDY52206.1"/>
    <property type="molecule type" value="Genomic_DNA"/>
</dbReference>